<evidence type="ECO:0000256" key="2">
    <source>
        <dbReference type="SAM" id="Phobius"/>
    </source>
</evidence>
<dbReference type="AlphaFoldDB" id="A0A1H7SSE2"/>
<sequence length="362" mass="41370">MNSLFVYSKSYHYVLIILLFLPLAGISQYTDVINSNRPGLSVSAYAVGKNVVQAELGVFYEQRDHTLLNTQSDIWASDISLRYGLLFERLEINFEGTFQDQDITYTNFNLLAKRRDFSRNRLGLKYLIYDPFKNPEANKPNLYSWRANNKFQFKNLIPAVSLYGGANFVIGDNPFYVGEPTLSYRGMIATQSRITPRFVLITNTAYDRISSDDPELSYLISLSHAFRNPKWSVFVEHQGIQSDRYADLLIRGGIAHLLKENLQLDFNMGASLKNTPSRIFIGLGGSYRMDFHQDNLIAIEDQEADQNGGAIDKDAMKKDKRKKNKNKGNGAEDIDLGPSKKQLKKLKKEEKKKKKESNEIDF</sequence>
<evidence type="ECO:0000313" key="4">
    <source>
        <dbReference type="Proteomes" id="UP000198990"/>
    </source>
</evidence>
<reference evidence="4" key="1">
    <citation type="submission" date="2016-10" db="EMBL/GenBank/DDBJ databases">
        <authorList>
            <person name="Varghese N."/>
            <person name="Submissions S."/>
        </authorList>
    </citation>
    <scope>NUCLEOTIDE SEQUENCE [LARGE SCALE GENOMIC DNA]</scope>
    <source>
        <strain evidence="4">DSM 16471</strain>
    </source>
</reference>
<feature type="transmembrane region" description="Helical" evidence="2">
    <location>
        <begin position="12"/>
        <end position="30"/>
    </location>
</feature>
<protein>
    <submittedName>
        <fullName evidence="3">Putative MetA-pathway of phenol degradation</fullName>
    </submittedName>
</protein>
<feature type="compositionally biased region" description="Basic residues" evidence="1">
    <location>
        <begin position="341"/>
        <end position="355"/>
    </location>
</feature>
<dbReference type="InterPro" id="IPR025737">
    <property type="entry name" value="FApF"/>
</dbReference>
<dbReference type="STRING" id="228957.SAMN04488008_105106"/>
<evidence type="ECO:0000256" key="1">
    <source>
        <dbReference type="SAM" id="MobiDB-lite"/>
    </source>
</evidence>
<keyword evidence="4" id="KW-1185">Reference proteome</keyword>
<organism evidence="3 4">
    <name type="scientific">Maribacter orientalis</name>
    <dbReference type="NCBI Taxonomy" id="228957"/>
    <lineage>
        <taxon>Bacteria</taxon>
        <taxon>Pseudomonadati</taxon>
        <taxon>Bacteroidota</taxon>
        <taxon>Flavobacteriia</taxon>
        <taxon>Flavobacteriales</taxon>
        <taxon>Flavobacteriaceae</taxon>
        <taxon>Maribacter</taxon>
    </lineage>
</organism>
<evidence type="ECO:0000313" key="3">
    <source>
        <dbReference type="EMBL" id="SEL75491.1"/>
    </source>
</evidence>
<gene>
    <name evidence="3" type="ORF">SAMN04488008_105106</name>
</gene>
<proteinExistence type="predicted"/>
<keyword evidence="2" id="KW-1133">Transmembrane helix</keyword>
<dbReference type="Proteomes" id="UP000198990">
    <property type="component" value="Unassembled WGS sequence"/>
</dbReference>
<name>A0A1H7SSE2_9FLAO</name>
<dbReference type="RefSeq" id="WP_091624734.1">
    <property type="nucleotide sequence ID" value="NZ_FNZN01000005.1"/>
</dbReference>
<keyword evidence="2" id="KW-0472">Membrane</keyword>
<dbReference type="Pfam" id="PF13557">
    <property type="entry name" value="Phenol_MetA_deg"/>
    <property type="match status" value="1"/>
</dbReference>
<accession>A0A1H7SSE2</accession>
<keyword evidence="2" id="KW-0812">Transmembrane</keyword>
<dbReference type="OrthoDB" id="1421312at2"/>
<dbReference type="EMBL" id="FNZN01000005">
    <property type="protein sequence ID" value="SEL75491.1"/>
    <property type="molecule type" value="Genomic_DNA"/>
</dbReference>
<feature type="region of interest" description="Disordered" evidence="1">
    <location>
        <begin position="308"/>
        <end position="362"/>
    </location>
</feature>